<evidence type="ECO:0000256" key="1">
    <source>
        <dbReference type="ARBA" id="ARBA00001974"/>
    </source>
</evidence>
<dbReference type="OrthoDB" id="66881at2759"/>
<sequence>MAAHKGMPDFDVIIIGAGISGINFAYRMQERNPELSYCILDSRHEIGGTWSLFQYPGIRSDSDLYTFGFAWRPWTGNDTIVHGSIIRQYLEDSAAQEGIDKRIRFHHKVNKLNWSSSSNMWDFDITVNDTKMVSLKSRFVFLGTGYYDYQEPLRADIPGIHNFQGKVIHPQFWPDDLDYVNKRVVIIGSGATAITLLPSLATSAAHVTMLQRSPTYVASLPTRGAFEAIVSRLLPRSAAHRVIRIKWMLFSLFMVSMCRLFPRAAKSFLLRETRKLLPPGMSLEPDFVPSYKPWEQRLCLCPDGDFYAAIRSGKASIHTGSIETITTSSIKLASGKELHPDIIVTATGLKLRMAGGIIITIDDEPYEIPDHFAWRAAMLEGLPNLVLSIGYANASWTLGADSTAQLACRLLTRMRKHGLSVIVPRMKAEEREALEERPFLALSATYVKKGGNAFPKSASTVPWQPRSYYWRDLAIARWGDVKKGMEWLR</sequence>
<organism evidence="6 7">
    <name type="scientific">Penicillium brasilianum</name>
    <dbReference type="NCBI Taxonomy" id="104259"/>
    <lineage>
        <taxon>Eukaryota</taxon>
        <taxon>Fungi</taxon>
        <taxon>Dikarya</taxon>
        <taxon>Ascomycota</taxon>
        <taxon>Pezizomycotina</taxon>
        <taxon>Eurotiomycetes</taxon>
        <taxon>Eurotiomycetidae</taxon>
        <taxon>Eurotiales</taxon>
        <taxon>Aspergillaceae</taxon>
        <taxon>Penicillium</taxon>
    </lineage>
</organism>
<dbReference type="PRINTS" id="PR00411">
    <property type="entry name" value="PNDRDTASEI"/>
</dbReference>
<evidence type="ECO:0000256" key="2">
    <source>
        <dbReference type="ARBA" id="ARBA00022630"/>
    </source>
</evidence>
<evidence type="ECO:0000256" key="4">
    <source>
        <dbReference type="ARBA" id="ARBA00023002"/>
    </source>
</evidence>
<protein>
    <recommendedName>
        <fullName evidence="8">FAD-containing monooxygenase EthA</fullName>
    </recommendedName>
</protein>
<dbReference type="SUPFAM" id="SSF51905">
    <property type="entry name" value="FAD/NAD(P)-binding domain"/>
    <property type="match status" value="2"/>
</dbReference>
<evidence type="ECO:0000313" key="6">
    <source>
        <dbReference type="EMBL" id="CEO59609.1"/>
    </source>
</evidence>
<dbReference type="GO" id="GO:0004499">
    <property type="term" value="F:N,N-dimethylaniline monooxygenase activity"/>
    <property type="evidence" value="ECO:0007669"/>
    <property type="project" value="InterPro"/>
</dbReference>
<dbReference type="GO" id="GO:0050661">
    <property type="term" value="F:NADP binding"/>
    <property type="evidence" value="ECO:0007669"/>
    <property type="project" value="InterPro"/>
</dbReference>
<accession>A0A0F7VCC7</accession>
<evidence type="ECO:0000313" key="7">
    <source>
        <dbReference type="Proteomes" id="UP000042958"/>
    </source>
</evidence>
<dbReference type="PANTHER" id="PTHR43872">
    <property type="entry name" value="MONOOXYGENASE, PUTATIVE (AFU_ORTHOLOGUE AFUA_8G02570)-RELATED"/>
    <property type="match status" value="1"/>
</dbReference>
<dbReference type="Pfam" id="PF13450">
    <property type="entry name" value="NAD_binding_8"/>
    <property type="match status" value="1"/>
</dbReference>
<keyword evidence="2" id="KW-0285">Flavoprotein</keyword>
<evidence type="ECO:0000256" key="3">
    <source>
        <dbReference type="ARBA" id="ARBA00022827"/>
    </source>
</evidence>
<keyword evidence="4" id="KW-0560">Oxidoreductase</keyword>
<dbReference type="InterPro" id="IPR036188">
    <property type="entry name" value="FAD/NAD-bd_sf"/>
</dbReference>
<reference evidence="7" key="1">
    <citation type="journal article" date="2015" name="Genome Announc.">
        <title>Draft genome sequence of the fungus Penicillium brasilianum MG11.</title>
        <authorList>
            <person name="Horn F."/>
            <person name="Linde J."/>
            <person name="Mattern D.J."/>
            <person name="Walther G."/>
            <person name="Guthke R."/>
            <person name="Brakhage A.A."/>
            <person name="Valiante V."/>
        </authorList>
    </citation>
    <scope>NUCLEOTIDE SEQUENCE [LARGE SCALE GENOMIC DNA]</scope>
    <source>
        <strain evidence="7">MG11</strain>
    </source>
</reference>
<dbReference type="Gene3D" id="3.50.50.60">
    <property type="entry name" value="FAD/NAD(P)-binding domain"/>
    <property type="match status" value="1"/>
</dbReference>
<dbReference type="Pfam" id="PF00743">
    <property type="entry name" value="FMO-like"/>
    <property type="match status" value="1"/>
</dbReference>
<comment type="cofactor">
    <cofactor evidence="1">
        <name>FAD</name>
        <dbReference type="ChEBI" id="CHEBI:57692"/>
    </cofactor>
</comment>
<proteinExistence type="predicted"/>
<keyword evidence="5" id="KW-0503">Monooxygenase</keyword>
<evidence type="ECO:0000256" key="5">
    <source>
        <dbReference type="ARBA" id="ARBA00023033"/>
    </source>
</evidence>
<gene>
    <name evidence="6" type="ORF">PMG11_04281</name>
</gene>
<dbReference type="InterPro" id="IPR020946">
    <property type="entry name" value="Flavin_mOase-like"/>
</dbReference>
<keyword evidence="3" id="KW-0274">FAD</keyword>
<dbReference type="GO" id="GO:0050660">
    <property type="term" value="F:flavin adenine dinucleotide binding"/>
    <property type="evidence" value="ECO:0007669"/>
    <property type="project" value="InterPro"/>
</dbReference>
<evidence type="ECO:0008006" key="8">
    <source>
        <dbReference type="Google" id="ProtNLM"/>
    </source>
</evidence>
<dbReference type="PANTHER" id="PTHR43872:SF1">
    <property type="entry name" value="MONOOXYGENASE, PUTATIVE (AFU_ORTHOLOGUE AFUA_8G02570)-RELATED"/>
    <property type="match status" value="1"/>
</dbReference>
<dbReference type="Proteomes" id="UP000042958">
    <property type="component" value="Unassembled WGS sequence"/>
</dbReference>
<keyword evidence="7" id="KW-1185">Reference proteome</keyword>
<name>A0A0F7VCC7_PENBI</name>
<dbReference type="AlphaFoldDB" id="A0A0F7VCC7"/>
<dbReference type="EMBL" id="CDHK01000003">
    <property type="protein sequence ID" value="CEO59609.1"/>
    <property type="molecule type" value="Genomic_DNA"/>
</dbReference>
<dbReference type="InterPro" id="IPR051820">
    <property type="entry name" value="FAD-binding_MO"/>
</dbReference>